<dbReference type="EMBL" id="JAINUF010000001">
    <property type="protein sequence ID" value="KAJ8380871.1"/>
    <property type="molecule type" value="Genomic_DNA"/>
</dbReference>
<keyword evidence="6" id="KW-0812">Transmembrane</keyword>
<evidence type="ECO:0000256" key="2">
    <source>
        <dbReference type="ARBA" id="ARBA00023157"/>
    </source>
</evidence>
<evidence type="ECO:0008006" key="9">
    <source>
        <dbReference type="Google" id="ProtNLM"/>
    </source>
</evidence>
<reference evidence="7" key="1">
    <citation type="journal article" date="2023" name="Science">
        <title>Genome structures resolve the early diversification of teleost fishes.</title>
        <authorList>
            <person name="Parey E."/>
            <person name="Louis A."/>
            <person name="Montfort J."/>
            <person name="Bouchez O."/>
            <person name="Roques C."/>
            <person name="Iampietro C."/>
            <person name="Lluch J."/>
            <person name="Castinel A."/>
            <person name="Donnadieu C."/>
            <person name="Desvignes T."/>
            <person name="Floi Bucao C."/>
            <person name="Jouanno E."/>
            <person name="Wen M."/>
            <person name="Mejri S."/>
            <person name="Dirks R."/>
            <person name="Jansen H."/>
            <person name="Henkel C."/>
            <person name="Chen W.J."/>
            <person name="Zahm M."/>
            <person name="Cabau C."/>
            <person name="Klopp C."/>
            <person name="Thompson A.W."/>
            <person name="Robinson-Rechavi M."/>
            <person name="Braasch I."/>
            <person name="Lecointre G."/>
            <person name="Bobe J."/>
            <person name="Postlethwait J.H."/>
            <person name="Berthelot C."/>
            <person name="Roest Crollius H."/>
            <person name="Guiguen Y."/>
        </authorList>
    </citation>
    <scope>NUCLEOTIDE SEQUENCE</scope>
    <source>
        <strain evidence="7">WJC10195</strain>
    </source>
</reference>
<evidence type="ECO:0000256" key="6">
    <source>
        <dbReference type="SAM" id="Phobius"/>
    </source>
</evidence>
<keyword evidence="3" id="KW-0325">Glycoprotein</keyword>
<dbReference type="AlphaFoldDB" id="A0A9Q1GC94"/>
<dbReference type="Gene3D" id="2.60.40.10">
    <property type="entry name" value="Immunoglobulins"/>
    <property type="match status" value="3"/>
</dbReference>
<evidence type="ECO:0000256" key="4">
    <source>
        <dbReference type="ARBA" id="ARBA00023319"/>
    </source>
</evidence>
<evidence type="ECO:0000256" key="1">
    <source>
        <dbReference type="ARBA" id="ARBA00022729"/>
    </source>
</evidence>
<evidence type="ECO:0000256" key="3">
    <source>
        <dbReference type="ARBA" id="ARBA00023180"/>
    </source>
</evidence>
<name>A0A9Q1GC94_SYNKA</name>
<organism evidence="7 8">
    <name type="scientific">Synaphobranchus kaupii</name>
    <name type="common">Kaup's arrowtooth eel</name>
    <dbReference type="NCBI Taxonomy" id="118154"/>
    <lineage>
        <taxon>Eukaryota</taxon>
        <taxon>Metazoa</taxon>
        <taxon>Chordata</taxon>
        <taxon>Craniata</taxon>
        <taxon>Vertebrata</taxon>
        <taxon>Euteleostomi</taxon>
        <taxon>Actinopterygii</taxon>
        <taxon>Neopterygii</taxon>
        <taxon>Teleostei</taxon>
        <taxon>Anguilliformes</taxon>
        <taxon>Synaphobranchidae</taxon>
        <taxon>Synaphobranchus</taxon>
    </lineage>
</organism>
<dbReference type="PANTHER" id="PTHR48485">
    <property type="entry name" value="INTERLEUKIN-12 SUBUNIT BETA-RELATED"/>
    <property type="match status" value="1"/>
</dbReference>
<keyword evidence="8" id="KW-1185">Reference proteome</keyword>
<feature type="transmembrane region" description="Helical" evidence="6">
    <location>
        <begin position="12"/>
        <end position="31"/>
    </location>
</feature>
<keyword evidence="4" id="KW-0393">Immunoglobulin domain</keyword>
<evidence type="ECO:0000313" key="8">
    <source>
        <dbReference type="Proteomes" id="UP001152622"/>
    </source>
</evidence>
<dbReference type="InterPro" id="IPR013783">
    <property type="entry name" value="Ig-like_fold"/>
</dbReference>
<dbReference type="SUPFAM" id="SSF49265">
    <property type="entry name" value="Fibronectin type III"/>
    <property type="match status" value="2"/>
</dbReference>
<accession>A0A9Q1GC94</accession>
<proteinExistence type="predicted"/>
<protein>
    <recommendedName>
        <fullName evidence="9">Ig-like domain-containing protein</fullName>
    </recommendedName>
</protein>
<dbReference type="InterPro" id="IPR050676">
    <property type="entry name" value="IL-12"/>
</dbReference>
<feature type="coiled-coil region" evidence="5">
    <location>
        <begin position="99"/>
        <end position="133"/>
    </location>
</feature>
<dbReference type="Proteomes" id="UP001152622">
    <property type="component" value="Chromosome 1"/>
</dbReference>
<comment type="caution">
    <text evidence="7">The sequence shown here is derived from an EMBL/GenBank/DDBJ whole genome shotgun (WGS) entry which is preliminary data.</text>
</comment>
<dbReference type="SUPFAM" id="SSF48726">
    <property type="entry name" value="Immunoglobulin"/>
    <property type="match status" value="1"/>
</dbReference>
<keyword evidence="6" id="KW-1133">Transmembrane helix</keyword>
<evidence type="ECO:0000313" key="7">
    <source>
        <dbReference type="EMBL" id="KAJ8380871.1"/>
    </source>
</evidence>
<keyword evidence="5" id="KW-0175">Coiled coil</keyword>
<keyword evidence="6" id="KW-0472">Membrane</keyword>
<dbReference type="InterPro" id="IPR036116">
    <property type="entry name" value="FN3_sf"/>
</dbReference>
<keyword evidence="1" id="KW-0732">Signal</keyword>
<dbReference type="PANTHER" id="PTHR48485:SF3">
    <property type="entry name" value="INTERLEUKIN-12 SUBUNIT BETA"/>
    <property type="match status" value="1"/>
</dbReference>
<keyword evidence="2" id="KW-1015">Disulfide bond</keyword>
<evidence type="ECO:0000256" key="5">
    <source>
        <dbReference type="SAM" id="Coils"/>
    </source>
</evidence>
<gene>
    <name evidence="7" type="ORF">SKAU_G00016490</name>
</gene>
<sequence>MPRSTDSMYLSPWISLLLAMCIPVVCSLNSFPENMRVSQKSVNLTCHTKFQGQVTWKHTLEGHVKTVKESRFVNIMGRSLNLTSLDTPNAGEYSCWGEGKELYREYLLLESEEEELEEDEEDYNNDDDDAAKERADSFSCSTQTYSCFFKCYLSAFGFTAARLRYHRVGQAPSPWQNASSAQNNFQFTLPLSYSPYAEESAALEVTAEAVNSRRYLKKTLHFYLRDIVQPDPPQKVKCERAGKTLSVTVEPPDSWAQPFSYFPLEHQIEYINKNNGKTELAASGMIKQRVSMLRARSRDPLIPSAWSKWSPWKNVTN</sequence>
<dbReference type="OrthoDB" id="9945899at2759"/>
<dbReference type="InterPro" id="IPR036179">
    <property type="entry name" value="Ig-like_dom_sf"/>
</dbReference>